<protein>
    <submittedName>
        <fullName evidence="5">Oxidoreductase</fullName>
    </submittedName>
</protein>
<reference evidence="5" key="2">
    <citation type="submission" date="2020-09" db="EMBL/GenBank/DDBJ databases">
        <authorList>
            <person name="Sun Q."/>
            <person name="Kim S."/>
        </authorList>
    </citation>
    <scope>NUCLEOTIDE SEQUENCE</scope>
    <source>
        <strain evidence="5">KCTC 42249</strain>
    </source>
</reference>
<dbReference type="PRINTS" id="PR00368">
    <property type="entry name" value="FADPNR"/>
</dbReference>
<evidence type="ECO:0000256" key="3">
    <source>
        <dbReference type="SAM" id="MobiDB-lite"/>
    </source>
</evidence>
<dbReference type="Pfam" id="PF00890">
    <property type="entry name" value="FAD_binding_2"/>
    <property type="match status" value="1"/>
</dbReference>
<accession>A0A8J3GHX3</accession>
<comment type="caution">
    <text evidence="5">The sequence shown here is derived from an EMBL/GenBank/DDBJ whole genome shotgun (WGS) entry which is preliminary data.</text>
</comment>
<organism evidence="5 6">
    <name type="scientific">Tianweitania populi</name>
    <dbReference type="NCBI Taxonomy" id="1607949"/>
    <lineage>
        <taxon>Bacteria</taxon>
        <taxon>Pseudomonadati</taxon>
        <taxon>Pseudomonadota</taxon>
        <taxon>Alphaproteobacteria</taxon>
        <taxon>Hyphomicrobiales</taxon>
        <taxon>Phyllobacteriaceae</taxon>
        <taxon>Tianweitania</taxon>
    </lineage>
</organism>
<dbReference type="InterPro" id="IPR036188">
    <property type="entry name" value="FAD/NAD-bd_sf"/>
</dbReference>
<evidence type="ECO:0000313" key="5">
    <source>
        <dbReference type="EMBL" id="GHD05134.1"/>
    </source>
</evidence>
<dbReference type="PANTHER" id="PTHR11632:SF73">
    <property type="entry name" value="BLR3196 PROTEIN"/>
    <property type="match status" value="1"/>
</dbReference>
<reference evidence="5" key="1">
    <citation type="journal article" date="2014" name="Int. J. Syst. Evol. Microbiol.">
        <title>Complete genome sequence of Corynebacterium casei LMG S-19264T (=DSM 44701T), isolated from a smear-ripened cheese.</title>
        <authorList>
            <consortium name="US DOE Joint Genome Institute (JGI-PGF)"/>
            <person name="Walter F."/>
            <person name="Albersmeier A."/>
            <person name="Kalinowski J."/>
            <person name="Ruckert C."/>
        </authorList>
    </citation>
    <scope>NUCLEOTIDE SEQUENCE</scope>
    <source>
        <strain evidence="5">KCTC 42249</strain>
    </source>
</reference>
<dbReference type="GO" id="GO:0000104">
    <property type="term" value="F:succinate dehydrogenase activity"/>
    <property type="evidence" value="ECO:0007669"/>
    <property type="project" value="TreeGrafter"/>
</dbReference>
<feature type="region of interest" description="Disordered" evidence="3">
    <location>
        <begin position="481"/>
        <end position="506"/>
    </location>
</feature>
<sequence>MTASSQSSQNLIADVLVIGGGPAGCWAALCAREAGATVILAEKGYVGTSGATAAGNSSIIDAAPGAPRDKAIAQREAKGLGLVRADVVDRVLEETYIQLNRLADWGYRFPTIEDGTPWRGSMRGVDYLRFLRQRLIKNGVTILDQSPALELLTSDGIVSGARGVRRVDGEGWQVKAGAVVIASGGCAFLSGALGTRNLTGDGYLMAAEAGASFSGMDFTGQYGIAPLHCSVTKGIVYYWATFTDEAGTIIGGKGDRQDAVAAGLKNGRVFAVLDKASPRVQSGMRGQPNVFMPFDRQGIDPFTQRFEVGLLYEGTVRGNGGLIVGDDTATEIPGLFAAGDAASREAMAGASSGGGGPNSSWAVATGRWSGVNAANFAMKIGLMQAKRISRGAGGADLRAVGSAQADANEVVIAIQAETLPLDRGFWRTADRLNASAAALDTVWQDALDLQHRIDPIRAREILAMAATARWINASARQRKETRGIQRRVDIPGTDPEQSGSILSGGLGAIWAGSSRAKRQESRP</sequence>
<dbReference type="EMBL" id="BMZQ01000001">
    <property type="protein sequence ID" value="GHD05134.1"/>
    <property type="molecule type" value="Genomic_DNA"/>
</dbReference>
<dbReference type="GO" id="GO:0050660">
    <property type="term" value="F:flavin adenine dinucleotide binding"/>
    <property type="evidence" value="ECO:0007669"/>
    <property type="project" value="TreeGrafter"/>
</dbReference>
<dbReference type="SUPFAM" id="SSF46977">
    <property type="entry name" value="Succinate dehydrogenase/fumarate reductase flavoprotein C-terminal domain"/>
    <property type="match status" value="1"/>
</dbReference>
<dbReference type="InterPro" id="IPR037099">
    <property type="entry name" value="Fum_R/Succ_DH_flav-like_C_sf"/>
</dbReference>
<proteinExistence type="predicted"/>
<keyword evidence="6" id="KW-1185">Reference proteome</keyword>
<dbReference type="Gene3D" id="3.50.50.60">
    <property type="entry name" value="FAD/NAD(P)-binding domain"/>
    <property type="match status" value="1"/>
</dbReference>
<evidence type="ECO:0000259" key="4">
    <source>
        <dbReference type="Pfam" id="PF00890"/>
    </source>
</evidence>
<gene>
    <name evidence="5" type="ORF">GCM10016234_00740</name>
</gene>
<dbReference type="InterPro" id="IPR030664">
    <property type="entry name" value="SdhA/FrdA/AprA"/>
</dbReference>
<evidence type="ECO:0000256" key="1">
    <source>
        <dbReference type="ARBA" id="ARBA00022630"/>
    </source>
</evidence>
<dbReference type="AlphaFoldDB" id="A0A8J3GHX3"/>
<evidence type="ECO:0000313" key="6">
    <source>
        <dbReference type="Proteomes" id="UP000630142"/>
    </source>
</evidence>
<keyword evidence="2" id="KW-0560">Oxidoreductase</keyword>
<dbReference type="GO" id="GO:0005886">
    <property type="term" value="C:plasma membrane"/>
    <property type="evidence" value="ECO:0007669"/>
    <property type="project" value="TreeGrafter"/>
</dbReference>
<name>A0A8J3GHX3_9HYPH</name>
<feature type="domain" description="FAD-dependent oxidoreductase 2 FAD-binding" evidence="4">
    <location>
        <begin position="14"/>
        <end position="218"/>
    </location>
</feature>
<dbReference type="GO" id="GO:0009055">
    <property type="term" value="F:electron transfer activity"/>
    <property type="evidence" value="ECO:0007669"/>
    <property type="project" value="TreeGrafter"/>
</dbReference>
<dbReference type="Gene3D" id="1.20.58.100">
    <property type="entry name" value="Fumarate reductase/succinate dehydrogenase flavoprotein-like, C-terminal domain"/>
    <property type="match status" value="1"/>
</dbReference>
<dbReference type="InterPro" id="IPR003953">
    <property type="entry name" value="FAD-dep_OxRdtase_2_FAD-bd"/>
</dbReference>
<dbReference type="Proteomes" id="UP000630142">
    <property type="component" value="Unassembled WGS sequence"/>
</dbReference>
<evidence type="ECO:0000256" key="2">
    <source>
        <dbReference type="ARBA" id="ARBA00023002"/>
    </source>
</evidence>
<dbReference type="GO" id="GO:0009061">
    <property type="term" value="P:anaerobic respiration"/>
    <property type="evidence" value="ECO:0007669"/>
    <property type="project" value="TreeGrafter"/>
</dbReference>
<dbReference type="PRINTS" id="PR00469">
    <property type="entry name" value="PNDRDTASEII"/>
</dbReference>
<dbReference type="SUPFAM" id="SSF51905">
    <property type="entry name" value="FAD/NAD(P)-binding domain"/>
    <property type="match status" value="1"/>
</dbReference>
<keyword evidence="1" id="KW-0285">Flavoprotein</keyword>
<dbReference type="PANTHER" id="PTHR11632">
    <property type="entry name" value="SUCCINATE DEHYDROGENASE 2 FLAVOPROTEIN SUBUNIT"/>
    <property type="match status" value="1"/>
</dbReference>